<organism evidence="3 4">
    <name type="scientific">Crateriforma conspicua</name>
    <dbReference type="NCBI Taxonomy" id="2527996"/>
    <lineage>
        <taxon>Bacteria</taxon>
        <taxon>Pseudomonadati</taxon>
        <taxon>Planctomycetota</taxon>
        <taxon>Planctomycetia</taxon>
        <taxon>Planctomycetales</taxon>
        <taxon>Planctomycetaceae</taxon>
        <taxon>Crateriforma</taxon>
    </lineage>
</organism>
<keyword evidence="1" id="KW-0175">Coiled coil</keyword>
<dbReference type="PANTHER" id="PTHR33877:SF2">
    <property type="entry name" value="OS07G0170200 PROTEIN"/>
    <property type="match status" value="1"/>
</dbReference>
<dbReference type="OrthoDB" id="9802901at2"/>
<evidence type="ECO:0000313" key="4">
    <source>
        <dbReference type="Proteomes" id="UP000317238"/>
    </source>
</evidence>
<dbReference type="GO" id="GO:0008270">
    <property type="term" value="F:zinc ion binding"/>
    <property type="evidence" value="ECO:0007669"/>
    <property type="project" value="InterPro"/>
</dbReference>
<feature type="domain" description="HNH nuclease" evidence="2">
    <location>
        <begin position="9"/>
        <end position="62"/>
    </location>
</feature>
<sequence length="260" mass="29644">MARKSLSKKLRFEVLKRDSFQCQYCGASAPNVLLQIDHVTPVASGGTDDILNLITSCFDCNSGKGARELDDDAALVKQQNQLQELNERREQLELMIQWKEELSQLKETTVDRIAQYWSKRVGGFTPTETGLQTLRRLAKKHAYSDVIDAIDTAVDIYVKYDDDVPTHESIETAFTKINGILRTNDVAKSKPYIRDLYYIRGILRNRGYVNERYVMELLEEAAEADIPIDDLKSYAARCSSWTDFRETVEDLIEADNADAM</sequence>
<dbReference type="CDD" id="cd00085">
    <property type="entry name" value="HNHc"/>
    <property type="match status" value="1"/>
</dbReference>
<keyword evidence="4" id="KW-1185">Reference proteome</keyword>
<dbReference type="Gene3D" id="1.10.30.50">
    <property type="match status" value="1"/>
</dbReference>
<evidence type="ECO:0000256" key="1">
    <source>
        <dbReference type="SAM" id="Coils"/>
    </source>
</evidence>
<name>A0A5C5XRQ4_9PLAN</name>
<dbReference type="Proteomes" id="UP000317238">
    <property type="component" value="Unassembled WGS sequence"/>
</dbReference>
<keyword evidence="3" id="KW-0378">Hydrolase</keyword>
<comment type="caution">
    <text evidence="3">The sequence shown here is derived from an EMBL/GenBank/DDBJ whole genome shotgun (WGS) entry which is preliminary data.</text>
</comment>
<dbReference type="InterPro" id="IPR002711">
    <property type="entry name" value="HNH"/>
</dbReference>
<dbReference type="RefSeq" id="WP_146441053.1">
    <property type="nucleotide sequence ID" value="NZ_SJPL01000002.1"/>
</dbReference>
<dbReference type="GO" id="GO:0003676">
    <property type="term" value="F:nucleic acid binding"/>
    <property type="evidence" value="ECO:0007669"/>
    <property type="project" value="InterPro"/>
</dbReference>
<dbReference type="InterPro" id="IPR003615">
    <property type="entry name" value="HNH_nuc"/>
</dbReference>
<accession>A0A5C5XRQ4</accession>
<proteinExistence type="predicted"/>
<dbReference type="Pfam" id="PF01844">
    <property type="entry name" value="HNH"/>
    <property type="match status" value="1"/>
</dbReference>
<dbReference type="GO" id="GO:0004519">
    <property type="term" value="F:endonuclease activity"/>
    <property type="evidence" value="ECO:0007669"/>
    <property type="project" value="UniProtKB-KW"/>
</dbReference>
<dbReference type="EMBL" id="SJPL01000002">
    <property type="protein sequence ID" value="TWT65877.1"/>
    <property type="molecule type" value="Genomic_DNA"/>
</dbReference>
<gene>
    <name evidence="3" type="ORF">Pan14r_54290</name>
</gene>
<evidence type="ECO:0000313" key="3">
    <source>
        <dbReference type="EMBL" id="TWT65877.1"/>
    </source>
</evidence>
<keyword evidence="3" id="KW-0255">Endonuclease</keyword>
<protein>
    <submittedName>
        <fullName evidence="3">HNH endonuclease</fullName>
    </submittedName>
</protein>
<dbReference type="SMART" id="SM00507">
    <property type="entry name" value="HNHc"/>
    <property type="match status" value="1"/>
</dbReference>
<dbReference type="PANTHER" id="PTHR33877">
    <property type="entry name" value="SLL1193 PROTEIN"/>
    <property type="match status" value="1"/>
</dbReference>
<reference evidence="3 4" key="1">
    <citation type="submission" date="2019-02" db="EMBL/GenBank/DDBJ databases">
        <title>Deep-cultivation of Planctomycetes and their phenomic and genomic characterization uncovers novel biology.</title>
        <authorList>
            <person name="Wiegand S."/>
            <person name="Jogler M."/>
            <person name="Boedeker C."/>
            <person name="Pinto D."/>
            <person name="Vollmers J."/>
            <person name="Rivas-Marin E."/>
            <person name="Kohn T."/>
            <person name="Peeters S.H."/>
            <person name="Heuer A."/>
            <person name="Rast P."/>
            <person name="Oberbeckmann S."/>
            <person name="Bunk B."/>
            <person name="Jeske O."/>
            <person name="Meyerdierks A."/>
            <person name="Storesund J.E."/>
            <person name="Kallscheuer N."/>
            <person name="Luecker S."/>
            <person name="Lage O.M."/>
            <person name="Pohl T."/>
            <person name="Merkel B.J."/>
            <person name="Hornburger P."/>
            <person name="Mueller R.-W."/>
            <person name="Bruemmer F."/>
            <person name="Labrenz M."/>
            <person name="Spormann A.M."/>
            <person name="Op Den Camp H."/>
            <person name="Overmann J."/>
            <person name="Amann R."/>
            <person name="Jetten M.S.M."/>
            <person name="Mascher T."/>
            <person name="Medema M.H."/>
            <person name="Devos D.P."/>
            <person name="Kaster A.-K."/>
            <person name="Ovreas L."/>
            <person name="Rohde M."/>
            <person name="Galperin M.Y."/>
            <person name="Jogler C."/>
        </authorList>
    </citation>
    <scope>NUCLEOTIDE SEQUENCE [LARGE SCALE GENOMIC DNA]</scope>
    <source>
        <strain evidence="3 4">Pan14r</strain>
    </source>
</reference>
<dbReference type="AlphaFoldDB" id="A0A5C5XRQ4"/>
<feature type="coiled-coil region" evidence="1">
    <location>
        <begin position="75"/>
        <end position="108"/>
    </location>
</feature>
<evidence type="ECO:0000259" key="2">
    <source>
        <dbReference type="SMART" id="SM00507"/>
    </source>
</evidence>
<dbReference type="InterPro" id="IPR052892">
    <property type="entry name" value="NA-targeting_endonuclease"/>
</dbReference>
<keyword evidence="3" id="KW-0540">Nuclease</keyword>